<dbReference type="InterPro" id="IPR013424">
    <property type="entry name" value="Ice-binding_C"/>
</dbReference>
<evidence type="ECO:0000313" key="3">
    <source>
        <dbReference type="EMBL" id="MBB6226126.1"/>
    </source>
</evidence>
<dbReference type="Pfam" id="PF07589">
    <property type="entry name" value="PEP-CTERM"/>
    <property type="match status" value="1"/>
</dbReference>
<proteinExistence type="predicted"/>
<evidence type="ECO:0000259" key="2">
    <source>
        <dbReference type="Pfam" id="PF07589"/>
    </source>
</evidence>
<protein>
    <recommendedName>
        <fullName evidence="2">Ice-binding protein C-terminal domain-containing protein</fullName>
    </recommendedName>
</protein>
<organism evidence="3 4">
    <name type="scientific">Polymorphobacter multimanifer</name>
    <dbReference type="NCBI Taxonomy" id="1070431"/>
    <lineage>
        <taxon>Bacteria</taxon>
        <taxon>Pseudomonadati</taxon>
        <taxon>Pseudomonadota</taxon>
        <taxon>Alphaproteobacteria</taxon>
        <taxon>Sphingomonadales</taxon>
        <taxon>Sphingosinicellaceae</taxon>
        <taxon>Polymorphobacter</taxon>
    </lineage>
</organism>
<dbReference type="EMBL" id="JACIIV010000002">
    <property type="protein sequence ID" value="MBB6226126.1"/>
    <property type="molecule type" value="Genomic_DNA"/>
</dbReference>
<name>A0A841L1D0_9SPHN</name>
<comment type="caution">
    <text evidence="3">The sequence shown here is derived from an EMBL/GenBank/DDBJ whole genome shotgun (WGS) entry which is preliminary data.</text>
</comment>
<reference evidence="3 4" key="1">
    <citation type="submission" date="2020-08" db="EMBL/GenBank/DDBJ databases">
        <title>Genomic Encyclopedia of Type Strains, Phase IV (KMG-IV): sequencing the most valuable type-strain genomes for metagenomic binning, comparative biology and taxonomic classification.</title>
        <authorList>
            <person name="Goeker M."/>
        </authorList>
    </citation>
    <scope>NUCLEOTIDE SEQUENCE [LARGE SCALE GENOMIC DNA]</scope>
    <source>
        <strain evidence="3 4">DSM 102189</strain>
    </source>
</reference>
<keyword evidence="1" id="KW-0732">Signal</keyword>
<feature type="domain" description="Ice-binding protein C-terminal" evidence="2">
    <location>
        <begin position="190"/>
        <end position="214"/>
    </location>
</feature>
<dbReference type="AlphaFoldDB" id="A0A841L1D0"/>
<dbReference type="NCBIfam" id="TIGR02595">
    <property type="entry name" value="PEP_CTERM"/>
    <property type="match status" value="1"/>
</dbReference>
<evidence type="ECO:0000256" key="1">
    <source>
        <dbReference type="SAM" id="SignalP"/>
    </source>
</evidence>
<dbReference type="NCBIfam" id="NF035944">
    <property type="entry name" value="PEPxxWA-CTERM"/>
    <property type="match status" value="1"/>
</dbReference>
<accession>A0A841L1D0</accession>
<sequence length="221" mass="22734">MPFRLSAAALLTSIANPVAAVTIIGNLAGAPDPGLPAGFVPVIGLDAPMAAGITNIFAGPTVITAAGSSAGRAAPAGTPNGGVYQSVGPDSLSTFDFTNFTGRGQVLAGFSLYWGSIDSYNSLDFRRADGSLVRTITGLDMPQWNGNQAAAITNRRVTFGLDVQDRIEKVGFRSSSPAFEFDNIGVTIGAVPEPASWAMLITGFGVVGALLRRRRTSSAIA</sequence>
<keyword evidence="4" id="KW-1185">Reference proteome</keyword>
<evidence type="ECO:0000313" key="4">
    <source>
        <dbReference type="Proteomes" id="UP000538147"/>
    </source>
</evidence>
<dbReference type="Proteomes" id="UP000538147">
    <property type="component" value="Unassembled WGS sequence"/>
</dbReference>
<feature type="signal peptide" evidence="1">
    <location>
        <begin position="1"/>
        <end position="20"/>
    </location>
</feature>
<feature type="chain" id="PRO_5032645617" description="Ice-binding protein C-terminal domain-containing protein" evidence="1">
    <location>
        <begin position="21"/>
        <end position="221"/>
    </location>
</feature>
<gene>
    <name evidence="3" type="ORF">FHS79_000279</name>
</gene>